<sequence length="178" mass="19999">MSSQSRRIARDVEALQGKSLEKDCISLEALGADPHTLTALIAGPIHSPYSGGVFRLQVHLPGDYPMSPPTMKFLTRIWHPNISMDGTICLDTLQLQWSPMLTLEKTLLSVVALLTDPNPDHGLNSDALMLYRANQKAFDAKVRNYISEHCIHQIHYESEDEISIEEERVWVTCCSAPW</sequence>
<accession>A0A7S3SYI7</accession>
<evidence type="ECO:0000256" key="4">
    <source>
        <dbReference type="RuleBase" id="RU362109"/>
    </source>
</evidence>
<dbReference type="EMBL" id="HBIQ01061475">
    <property type="protein sequence ID" value="CAE0567892.1"/>
    <property type="molecule type" value="Transcribed_RNA"/>
</dbReference>
<keyword evidence="2 4" id="KW-0833">Ubl conjugation pathway</keyword>
<dbReference type="InterPro" id="IPR016135">
    <property type="entry name" value="UBQ-conjugating_enzyme/RWD"/>
</dbReference>
<keyword evidence="1" id="KW-0808">Transferase</keyword>
<gene>
    <name evidence="6" type="ORF">SACU0126_LOCUS19541</name>
</gene>
<proteinExistence type="inferred from homology"/>
<keyword evidence="4" id="KW-0067">ATP-binding</keyword>
<dbReference type="InterPro" id="IPR000608">
    <property type="entry name" value="UBC"/>
</dbReference>
<dbReference type="PROSITE" id="PS00183">
    <property type="entry name" value="UBC_1"/>
    <property type="match status" value="1"/>
</dbReference>
<dbReference type="AlphaFoldDB" id="A0A7S3SYI7"/>
<dbReference type="PROSITE" id="PS50127">
    <property type="entry name" value="UBC_2"/>
    <property type="match status" value="1"/>
</dbReference>
<evidence type="ECO:0000256" key="1">
    <source>
        <dbReference type="ARBA" id="ARBA00022679"/>
    </source>
</evidence>
<protein>
    <recommendedName>
        <fullName evidence="5">UBC core domain-containing protein</fullName>
    </recommendedName>
</protein>
<feature type="active site" description="Glycyl thioester intermediate" evidence="3">
    <location>
        <position position="89"/>
    </location>
</feature>
<evidence type="ECO:0000313" key="6">
    <source>
        <dbReference type="EMBL" id="CAE0567892.1"/>
    </source>
</evidence>
<reference evidence="6" key="1">
    <citation type="submission" date="2021-01" db="EMBL/GenBank/DDBJ databases">
        <authorList>
            <person name="Corre E."/>
            <person name="Pelletier E."/>
            <person name="Niang G."/>
            <person name="Scheremetjew M."/>
            <person name="Finn R."/>
            <person name="Kale V."/>
            <person name="Holt S."/>
            <person name="Cochrane G."/>
            <person name="Meng A."/>
            <person name="Brown T."/>
            <person name="Cohen L."/>
        </authorList>
    </citation>
    <scope>NUCLEOTIDE SEQUENCE</scope>
    <source>
        <strain evidence="6">SPMC142</strain>
    </source>
</reference>
<keyword evidence="4" id="KW-0547">Nucleotide-binding</keyword>
<comment type="similarity">
    <text evidence="4">Belongs to the ubiquitin-conjugating enzyme family.</text>
</comment>
<dbReference type="GO" id="GO:0016740">
    <property type="term" value="F:transferase activity"/>
    <property type="evidence" value="ECO:0007669"/>
    <property type="project" value="UniProtKB-KW"/>
</dbReference>
<dbReference type="GO" id="GO:0005524">
    <property type="term" value="F:ATP binding"/>
    <property type="evidence" value="ECO:0007669"/>
    <property type="project" value="UniProtKB-UniRule"/>
</dbReference>
<dbReference type="SUPFAM" id="SSF54495">
    <property type="entry name" value="UBC-like"/>
    <property type="match status" value="1"/>
</dbReference>
<organism evidence="6">
    <name type="scientific">Strombidinopsis acuminata</name>
    <dbReference type="NCBI Taxonomy" id="141414"/>
    <lineage>
        <taxon>Eukaryota</taxon>
        <taxon>Sar</taxon>
        <taxon>Alveolata</taxon>
        <taxon>Ciliophora</taxon>
        <taxon>Intramacronucleata</taxon>
        <taxon>Spirotrichea</taxon>
        <taxon>Choreotrichia</taxon>
        <taxon>Choreotrichida</taxon>
        <taxon>Strombidinopsidae</taxon>
        <taxon>Strombidinopsis</taxon>
    </lineage>
</organism>
<feature type="domain" description="UBC core" evidence="5">
    <location>
        <begin position="3"/>
        <end position="151"/>
    </location>
</feature>
<dbReference type="PANTHER" id="PTHR24068">
    <property type="entry name" value="UBIQUITIN-CONJUGATING ENZYME E2"/>
    <property type="match status" value="1"/>
</dbReference>
<dbReference type="Pfam" id="PF00179">
    <property type="entry name" value="UQ_con"/>
    <property type="match status" value="1"/>
</dbReference>
<evidence type="ECO:0000256" key="3">
    <source>
        <dbReference type="PROSITE-ProRule" id="PRU10133"/>
    </source>
</evidence>
<dbReference type="SMART" id="SM00212">
    <property type="entry name" value="UBCc"/>
    <property type="match status" value="1"/>
</dbReference>
<evidence type="ECO:0000256" key="2">
    <source>
        <dbReference type="ARBA" id="ARBA00022786"/>
    </source>
</evidence>
<dbReference type="Gene3D" id="3.10.110.10">
    <property type="entry name" value="Ubiquitin Conjugating Enzyme"/>
    <property type="match status" value="1"/>
</dbReference>
<dbReference type="InterPro" id="IPR023313">
    <property type="entry name" value="UBQ-conjugating_AS"/>
</dbReference>
<name>A0A7S3SYI7_9SPIT</name>
<evidence type="ECO:0000259" key="5">
    <source>
        <dbReference type="PROSITE" id="PS50127"/>
    </source>
</evidence>